<organism evidence="1 2">
    <name type="scientific">Oedothorax gibbosus</name>
    <dbReference type="NCBI Taxonomy" id="931172"/>
    <lineage>
        <taxon>Eukaryota</taxon>
        <taxon>Metazoa</taxon>
        <taxon>Ecdysozoa</taxon>
        <taxon>Arthropoda</taxon>
        <taxon>Chelicerata</taxon>
        <taxon>Arachnida</taxon>
        <taxon>Araneae</taxon>
        <taxon>Araneomorphae</taxon>
        <taxon>Entelegynae</taxon>
        <taxon>Araneoidea</taxon>
        <taxon>Linyphiidae</taxon>
        <taxon>Erigoninae</taxon>
        <taxon>Oedothorax</taxon>
    </lineage>
</organism>
<reference evidence="1 2" key="1">
    <citation type="journal article" date="2022" name="Nat. Ecol. Evol.">
        <title>A masculinizing supergene underlies an exaggerated male reproductive morph in a spider.</title>
        <authorList>
            <person name="Hendrickx F."/>
            <person name="De Corte Z."/>
            <person name="Sonet G."/>
            <person name="Van Belleghem S.M."/>
            <person name="Kostlbacher S."/>
            <person name="Vangestel C."/>
        </authorList>
    </citation>
    <scope>NUCLEOTIDE SEQUENCE [LARGE SCALE GENOMIC DNA]</scope>
    <source>
        <strain evidence="1">W744_W776</strain>
    </source>
</reference>
<protein>
    <submittedName>
        <fullName evidence="1">Uncharacterized protein</fullName>
    </submittedName>
</protein>
<keyword evidence="2" id="KW-1185">Reference proteome</keyword>
<evidence type="ECO:0000313" key="2">
    <source>
        <dbReference type="Proteomes" id="UP000827092"/>
    </source>
</evidence>
<accession>A0AAV6VLP9</accession>
<dbReference type="AlphaFoldDB" id="A0AAV6VLP9"/>
<sequence>MQYFLNILCPPPYPQSCQKKIPDTTSEISKTVTKNNNVITPLFPCLPVKMPCSHSDIPSSLRDYRPVNLCAIYTGAVL</sequence>
<gene>
    <name evidence="1" type="ORF">JTE90_014896</name>
</gene>
<evidence type="ECO:0000313" key="1">
    <source>
        <dbReference type="EMBL" id="KAG8197410.1"/>
    </source>
</evidence>
<proteinExistence type="predicted"/>
<name>A0AAV6VLP9_9ARAC</name>
<comment type="caution">
    <text evidence="1">The sequence shown here is derived from an EMBL/GenBank/DDBJ whole genome shotgun (WGS) entry which is preliminary data.</text>
</comment>
<dbReference type="EMBL" id="JAFNEN010000055">
    <property type="protein sequence ID" value="KAG8197410.1"/>
    <property type="molecule type" value="Genomic_DNA"/>
</dbReference>
<dbReference type="Proteomes" id="UP000827092">
    <property type="component" value="Unassembled WGS sequence"/>
</dbReference>